<evidence type="ECO:0000313" key="1">
    <source>
        <dbReference type="EMBL" id="KIC78464.1"/>
    </source>
</evidence>
<dbReference type="EMBL" id="JWIY01000001">
    <property type="protein sequence ID" value="KIC78464.1"/>
    <property type="molecule type" value="Genomic_DNA"/>
</dbReference>
<dbReference type="Pfam" id="PF11676">
    <property type="entry name" value="DUF3272"/>
    <property type="match status" value="1"/>
</dbReference>
<dbReference type="InterPro" id="IPR021690">
    <property type="entry name" value="DUF3272"/>
</dbReference>
<comment type="caution">
    <text evidence="1">The sequence shown here is derived from an EMBL/GenBank/DDBJ whole genome shotgun (WGS) entry which is preliminary data.</text>
</comment>
<organism evidence="1 2">
    <name type="scientific">Streptococcus constellatus</name>
    <dbReference type="NCBI Taxonomy" id="76860"/>
    <lineage>
        <taxon>Bacteria</taxon>
        <taxon>Bacillati</taxon>
        <taxon>Bacillota</taxon>
        <taxon>Bacilli</taxon>
        <taxon>Lactobacillales</taxon>
        <taxon>Streptococcaceae</taxon>
        <taxon>Streptococcus</taxon>
        <taxon>Streptococcus anginosus group</taxon>
    </lineage>
</organism>
<dbReference type="OrthoDB" id="2224564at2"/>
<dbReference type="AlphaFoldDB" id="A0A0C1HMC7"/>
<dbReference type="eggNOG" id="ENOG503040Q">
    <property type="taxonomic scope" value="Bacteria"/>
</dbReference>
<sequence length="64" mass="7673">MTRQQFLTTAFFTAIETYFFNEAMMSGHYLFAVFWAFLVIRNLQVSYVMGKIVDEIDKHIKRKK</sequence>
<dbReference type="RefSeq" id="WP_020997743.1">
    <property type="nucleotide sequence ID" value="NZ_CAJPUH010000002.1"/>
</dbReference>
<gene>
    <name evidence="1" type="ORF">RN79_02525</name>
</gene>
<name>A0A0C1HMC7_STRCV</name>
<accession>A0A0C1HMC7</accession>
<evidence type="ECO:0000313" key="2">
    <source>
        <dbReference type="Proteomes" id="UP000031339"/>
    </source>
</evidence>
<proteinExistence type="predicted"/>
<dbReference type="GeneID" id="93846878"/>
<dbReference type="STRING" id="862969.SCI_0764"/>
<dbReference type="Proteomes" id="UP000031339">
    <property type="component" value="Unassembled WGS sequence"/>
</dbReference>
<protein>
    <submittedName>
        <fullName evidence="1">Uncharacterized protein</fullName>
    </submittedName>
</protein>
<reference evidence="1 2" key="1">
    <citation type="submission" date="2014-12" db="EMBL/GenBank/DDBJ databases">
        <title>Partial genome sequence of Streptococcus constellatus KCOM 1650 (= ChDC B144).</title>
        <authorList>
            <person name="Kook J.-K."/>
            <person name="Park S.-N."/>
            <person name="Lim Y.K."/>
            <person name="Jo E."/>
        </authorList>
    </citation>
    <scope>NUCLEOTIDE SEQUENCE [LARGE SCALE GENOMIC DNA]</scope>
    <source>
        <strain evidence="1 2">KCOM 1650</strain>
    </source>
</reference>